<proteinExistence type="predicted"/>
<dbReference type="GO" id="GO:0020037">
    <property type="term" value="F:heme binding"/>
    <property type="evidence" value="ECO:0007669"/>
    <property type="project" value="InterPro"/>
</dbReference>
<sequence>MKTTIARAARLAAATVVLGTALAPSAASALDSIGEGRRLYLKYNCYGCHGMRGGGAMGPRLIGEAEFSDVREKVLFGADEGMPSYGRFMTSTDIANLAAYLGTLGRKNEPVFTHWWEKVPSR</sequence>
<feature type="signal peptide" evidence="5">
    <location>
        <begin position="1"/>
        <end position="29"/>
    </location>
</feature>
<dbReference type="RefSeq" id="WP_126537165.1">
    <property type="nucleotide sequence ID" value="NZ_BSPM01000008.1"/>
</dbReference>
<comment type="caution">
    <text evidence="7">The sequence shown here is derived from an EMBL/GenBank/DDBJ whole genome shotgun (WGS) entry which is preliminary data.</text>
</comment>
<dbReference type="InterPro" id="IPR036909">
    <property type="entry name" value="Cyt_c-like_dom_sf"/>
</dbReference>
<reference evidence="7 8" key="1">
    <citation type="submission" date="2019-03" db="EMBL/GenBank/DDBJ databases">
        <title>Genomic Encyclopedia of Type Strains, Phase IV (KMG-IV): sequencing the most valuable type-strain genomes for metagenomic binning, comparative biology and taxonomic classification.</title>
        <authorList>
            <person name="Goeker M."/>
        </authorList>
    </citation>
    <scope>NUCLEOTIDE SEQUENCE [LARGE SCALE GENOMIC DNA]</scope>
    <source>
        <strain evidence="7 8">DSM 102969</strain>
    </source>
</reference>
<accession>A0A4R6RIV7</accession>
<evidence type="ECO:0000313" key="7">
    <source>
        <dbReference type="EMBL" id="TDP86469.1"/>
    </source>
</evidence>
<dbReference type="Pfam" id="PF13442">
    <property type="entry name" value="Cytochrome_CBB3"/>
    <property type="match status" value="1"/>
</dbReference>
<name>A0A4R6RIV7_9HYPH</name>
<keyword evidence="5" id="KW-0732">Signal</keyword>
<keyword evidence="3 4" id="KW-0408">Iron</keyword>
<evidence type="ECO:0000313" key="8">
    <source>
        <dbReference type="Proteomes" id="UP000294547"/>
    </source>
</evidence>
<dbReference type="Gene3D" id="1.10.760.10">
    <property type="entry name" value="Cytochrome c-like domain"/>
    <property type="match status" value="1"/>
</dbReference>
<dbReference type="AlphaFoldDB" id="A0A4R6RIV7"/>
<dbReference type="GO" id="GO:0009055">
    <property type="term" value="F:electron transfer activity"/>
    <property type="evidence" value="ECO:0007669"/>
    <property type="project" value="InterPro"/>
</dbReference>
<dbReference type="GO" id="GO:0046872">
    <property type="term" value="F:metal ion binding"/>
    <property type="evidence" value="ECO:0007669"/>
    <property type="project" value="UniProtKB-KW"/>
</dbReference>
<protein>
    <submittedName>
        <fullName evidence="7">Mono/diheme cytochrome c family protein</fullName>
    </submittedName>
</protein>
<evidence type="ECO:0000256" key="4">
    <source>
        <dbReference type="PROSITE-ProRule" id="PRU00433"/>
    </source>
</evidence>
<evidence type="ECO:0000256" key="2">
    <source>
        <dbReference type="ARBA" id="ARBA00022723"/>
    </source>
</evidence>
<dbReference type="Proteomes" id="UP000294547">
    <property type="component" value="Unassembled WGS sequence"/>
</dbReference>
<organism evidence="7 8">
    <name type="scientific">Oharaeibacter diazotrophicus</name>
    <dbReference type="NCBI Taxonomy" id="1920512"/>
    <lineage>
        <taxon>Bacteria</taxon>
        <taxon>Pseudomonadati</taxon>
        <taxon>Pseudomonadota</taxon>
        <taxon>Alphaproteobacteria</taxon>
        <taxon>Hyphomicrobiales</taxon>
        <taxon>Pleomorphomonadaceae</taxon>
        <taxon>Oharaeibacter</taxon>
    </lineage>
</organism>
<dbReference type="SUPFAM" id="SSF46626">
    <property type="entry name" value="Cytochrome c"/>
    <property type="match status" value="1"/>
</dbReference>
<evidence type="ECO:0000256" key="3">
    <source>
        <dbReference type="ARBA" id="ARBA00023004"/>
    </source>
</evidence>
<keyword evidence="1 4" id="KW-0349">Heme</keyword>
<gene>
    <name evidence="7" type="ORF">EDD54_0344</name>
</gene>
<evidence type="ECO:0000256" key="1">
    <source>
        <dbReference type="ARBA" id="ARBA00022617"/>
    </source>
</evidence>
<dbReference type="OrthoDB" id="9811281at2"/>
<dbReference type="EMBL" id="SNXY01000006">
    <property type="protein sequence ID" value="TDP86469.1"/>
    <property type="molecule type" value="Genomic_DNA"/>
</dbReference>
<feature type="domain" description="Cytochrome c" evidence="6">
    <location>
        <begin position="31"/>
        <end position="105"/>
    </location>
</feature>
<dbReference type="InterPro" id="IPR009056">
    <property type="entry name" value="Cyt_c-like_dom"/>
</dbReference>
<evidence type="ECO:0000256" key="5">
    <source>
        <dbReference type="SAM" id="SignalP"/>
    </source>
</evidence>
<evidence type="ECO:0000259" key="6">
    <source>
        <dbReference type="PROSITE" id="PS51007"/>
    </source>
</evidence>
<feature type="chain" id="PRO_5020219958" evidence="5">
    <location>
        <begin position="30"/>
        <end position="122"/>
    </location>
</feature>
<dbReference type="PROSITE" id="PS51007">
    <property type="entry name" value="CYTC"/>
    <property type="match status" value="1"/>
</dbReference>
<keyword evidence="8" id="KW-1185">Reference proteome</keyword>
<keyword evidence="2 4" id="KW-0479">Metal-binding</keyword>